<keyword evidence="2" id="KW-0238">DNA-binding</keyword>
<dbReference type="PANTHER" id="PTHR30204:SF94">
    <property type="entry name" value="HEAVY METAL-DEPENDENT TRANSCRIPTIONAL REGULATOR HI_0293-RELATED"/>
    <property type="match status" value="1"/>
</dbReference>
<dbReference type="OrthoDB" id="9791488at2"/>
<comment type="caution">
    <text evidence="5">The sequence shown here is derived from an EMBL/GenBank/DDBJ whole genome shotgun (WGS) entry which is preliminary data.</text>
</comment>
<keyword evidence="3" id="KW-0804">Transcription</keyword>
<name>A0A0L6JSH8_9FIRM</name>
<dbReference type="AlphaFoldDB" id="A0A0L6JSH8"/>
<evidence type="ECO:0000313" key="5">
    <source>
        <dbReference type="EMBL" id="KNY28664.1"/>
    </source>
</evidence>
<accession>A0A0L6JSH8</accession>
<dbReference type="Gene3D" id="1.10.1660.10">
    <property type="match status" value="1"/>
</dbReference>
<evidence type="ECO:0000313" key="6">
    <source>
        <dbReference type="Proteomes" id="UP000036923"/>
    </source>
</evidence>
<dbReference type="SMART" id="SM00422">
    <property type="entry name" value="HTH_MERR"/>
    <property type="match status" value="1"/>
</dbReference>
<dbReference type="RefSeq" id="WP_036936504.1">
    <property type="nucleotide sequence ID" value="NZ_JQKC01000002.1"/>
</dbReference>
<feature type="domain" description="HTH merR-type" evidence="4">
    <location>
        <begin position="1"/>
        <end position="69"/>
    </location>
</feature>
<sequence>MKISEVMELTGLTKKAINYYEELGLIAPTFSKENNYREYSQKEIDRLIQISILRQIDVPLKDIKDIVCDNSRIKSILEDHMIKLENQIKAMETSKNVLRTCLSGLENNLNDLSSITNELSLLNTSLKMDAKGRSDYMKKHLQRIFPGNFGKIICSQYGGFLSEPIDTPEKETAWISIVKFLDDVEDFELPGDIKNLYDNLSDDFFDKAEENMKSMMHKMISFSNDEFEKYMIDIINELNVTDDFKSEMTSANDKYLESEMLIKNKMKAMGYYNNFENNLKTLNPDYAKYAERAKYLEECMAKAFGVDTKSV</sequence>
<dbReference type="Proteomes" id="UP000036923">
    <property type="component" value="Unassembled WGS sequence"/>
</dbReference>
<dbReference type="InterPro" id="IPR047057">
    <property type="entry name" value="MerR_fam"/>
</dbReference>
<dbReference type="SUPFAM" id="SSF46955">
    <property type="entry name" value="Putative DNA-binding domain"/>
    <property type="match status" value="1"/>
</dbReference>
<evidence type="ECO:0000256" key="1">
    <source>
        <dbReference type="ARBA" id="ARBA00023015"/>
    </source>
</evidence>
<dbReference type="GO" id="GO:0003700">
    <property type="term" value="F:DNA-binding transcription factor activity"/>
    <property type="evidence" value="ECO:0007669"/>
    <property type="project" value="InterPro"/>
</dbReference>
<dbReference type="STRING" id="398512.Bccel_3938"/>
<dbReference type="eggNOG" id="COG0789">
    <property type="taxonomic scope" value="Bacteria"/>
</dbReference>
<organism evidence="5 6">
    <name type="scientific">Pseudobacteroides cellulosolvens ATCC 35603 = DSM 2933</name>
    <dbReference type="NCBI Taxonomy" id="398512"/>
    <lineage>
        <taxon>Bacteria</taxon>
        <taxon>Bacillati</taxon>
        <taxon>Bacillota</taxon>
        <taxon>Clostridia</taxon>
        <taxon>Eubacteriales</taxon>
        <taxon>Oscillospiraceae</taxon>
        <taxon>Pseudobacteroides</taxon>
    </lineage>
</organism>
<protein>
    <submittedName>
        <fullName evidence="5">Transcriptional regulator, MerR family</fullName>
    </submittedName>
</protein>
<dbReference type="PATRIC" id="fig|398512.5.peg.4118"/>
<dbReference type="PANTHER" id="PTHR30204">
    <property type="entry name" value="REDOX-CYCLING DRUG-SENSING TRANSCRIPTIONAL ACTIVATOR SOXR"/>
    <property type="match status" value="1"/>
</dbReference>
<reference evidence="6" key="1">
    <citation type="submission" date="2015-07" db="EMBL/GenBank/DDBJ databases">
        <title>Near-Complete Genome Sequence of the Cellulolytic Bacterium Bacteroides (Pseudobacteroides) cellulosolvens ATCC 35603.</title>
        <authorList>
            <person name="Dassa B."/>
            <person name="Utturkar S.M."/>
            <person name="Klingeman D.M."/>
            <person name="Hurt R.A."/>
            <person name="Keller M."/>
            <person name="Xu J."/>
            <person name="Reddy Y.H.K."/>
            <person name="Borovok I."/>
            <person name="Grinberg I.R."/>
            <person name="Lamed R."/>
            <person name="Zhivin O."/>
            <person name="Bayer E.A."/>
            <person name="Brown S.D."/>
        </authorList>
    </citation>
    <scope>NUCLEOTIDE SEQUENCE [LARGE SCALE GENOMIC DNA]</scope>
    <source>
        <strain evidence="6">DSM 2933</strain>
    </source>
</reference>
<dbReference type="PROSITE" id="PS50937">
    <property type="entry name" value="HTH_MERR_2"/>
    <property type="match status" value="1"/>
</dbReference>
<evidence type="ECO:0000256" key="3">
    <source>
        <dbReference type="ARBA" id="ARBA00023163"/>
    </source>
</evidence>
<dbReference type="GO" id="GO:0003677">
    <property type="term" value="F:DNA binding"/>
    <property type="evidence" value="ECO:0007669"/>
    <property type="project" value="UniProtKB-KW"/>
</dbReference>
<keyword evidence="1" id="KW-0805">Transcription regulation</keyword>
<dbReference type="Pfam" id="PF13411">
    <property type="entry name" value="MerR_1"/>
    <property type="match status" value="1"/>
</dbReference>
<evidence type="ECO:0000256" key="2">
    <source>
        <dbReference type="ARBA" id="ARBA00023125"/>
    </source>
</evidence>
<dbReference type="EMBL" id="LGTC01000001">
    <property type="protein sequence ID" value="KNY28664.1"/>
    <property type="molecule type" value="Genomic_DNA"/>
</dbReference>
<dbReference type="CDD" id="cd00592">
    <property type="entry name" value="HTH_MerR-like"/>
    <property type="match status" value="1"/>
</dbReference>
<dbReference type="InterPro" id="IPR009061">
    <property type="entry name" value="DNA-bd_dom_put_sf"/>
</dbReference>
<proteinExistence type="predicted"/>
<keyword evidence="6" id="KW-1185">Reference proteome</keyword>
<dbReference type="InterPro" id="IPR000551">
    <property type="entry name" value="MerR-type_HTH_dom"/>
</dbReference>
<evidence type="ECO:0000259" key="4">
    <source>
        <dbReference type="PROSITE" id="PS50937"/>
    </source>
</evidence>
<gene>
    <name evidence="5" type="ORF">Bccel_3938</name>
</gene>